<evidence type="ECO:0000256" key="5">
    <source>
        <dbReference type="ARBA" id="ARBA00016086"/>
    </source>
</evidence>
<dbReference type="InterPro" id="IPR034657">
    <property type="entry name" value="AlgJ"/>
</dbReference>
<dbReference type="EMBL" id="CP100390">
    <property type="protein sequence ID" value="UZE96307.1"/>
    <property type="molecule type" value="Genomic_DNA"/>
</dbReference>
<protein>
    <recommendedName>
        <fullName evidence="5">Probable alginate O-acetylase AlgJ</fullName>
    </recommendedName>
    <alternativeName>
        <fullName evidence="13">Alginate biosynthesis protein AlgJ</fullName>
    </alternativeName>
</protein>
<evidence type="ECO:0000256" key="7">
    <source>
        <dbReference type="ARBA" id="ARBA00022519"/>
    </source>
</evidence>
<evidence type="ECO:0000256" key="2">
    <source>
        <dbReference type="ARBA" id="ARBA00004587"/>
    </source>
</evidence>
<evidence type="ECO:0000256" key="11">
    <source>
        <dbReference type="ARBA" id="ARBA00022841"/>
    </source>
</evidence>
<comment type="similarity">
    <text evidence="4">Belongs to the AlgJ family.</text>
</comment>
<evidence type="ECO:0000256" key="6">
    <source>
        <dbReference type="ARBA" id="ARBA00022475"/>
    </source>
</evidence>
<keyword evidence="7" id="KW-0997">Cell inner membrane</keyword>
<name>A0ABY6N2T7_9ALTE</name>
<keyword evidence="9" id="KW-0732">Signal</keyword>
<keyword evidence="12" id="KW-0472">Membrane</keyword>
<gene>
    <name evidence="15" type="ORF">NKI27_00760</name>
</gene>
<evidence type="ECO:0000313" key="15">
    <source>
        <dbReference type="EMBL" id="UZE96307.1"/>
    </source>
</evidence>
<keyword evidence="16" id="KW-1185">Reference proteome</keyword>
<evidence type="ECO:0000256" key="12">
    <source>
        <dbReference type="ARBA" id="ARBA00023136"/>
    </source>
</evidence>
<keyword evidence="8" id="KW-0808">Transferase</keyword>
<dbReference type="InterPro" id="IPR031811">
    <property type="entry name" value="ALGX/ALGJ_SGNH-like"/>
</dbReference>
<evidence type="ECO:0000256" key="4">
    <source>
        <dbReference type="ARBA" id="ARBA00006038"/>
    </source>
</evidence>
<keyword evidence="11" id="KW-0016">Alginate biosynthesis</keyword>
<evidence type="ECO:0000256" key="9">
    <source>
        <dbReference type="ARBA" id="ARBA00022729"/>
    </source>
</evidence>
<dbReference type="Pfam" id="PF16822">
    <property type="entry name" value="ALGX"/>
    <property type="match status" value="1"/>
</dbReference>
<keyword evidence="6" id="KW-1003">Cell membrane</keyword>
<evidence type="ECO:0000256" key="1">
    <source>
        <dbReference type="ARBA" id="ARBA00004418"/>
    </source>
</evidence>
<proteinExistence type="inferred from homology"/>
<accession>A0ABY6N2T7</accession>
<keyword evidence="10" id="KW-0574">Periplasm</keyword>
<organism evidence="15 16">
    <name type="scientific">Alkalimarinus alittae</name>
    <dbReference type="NCBI Taxonomy" id="2961619"/>
    <lineage>
        <taxon>Bacteria</taxon>
        <taxon>Pseudomonadati</taxon>
        <taxon>Pseudomonadota</taxon>
        <taxon>Gammaproteobacteria</taxon>
        <taxon>Alteromonadales</taxon>
        <taxon>Alteromonadaceae</taxon>
        <taxon>Alkalimarinus</taxon>
    </lineage>
</organism>
<evidence type="ECO:0000256" key="8">
    <source>
        <dbReference type="ARBA" id="ARBA00022679"/>
    </source>
</evidence>
<evidence type="ECO:0000313" key="16">
    <source>
        <dbReference type="Proteomes" id="UP001163739"/>
    </source>
</evidence>
<evidence type="ECO:0000256" key="13">
    <source>
        <dbReference type="ARBA" id="ARBA00031031"/>
    </source>
</evidence>
<sequence>MKKISYNFPGLAFGASLILIGGLSIGGYANYTIQDKSWITGDQAAAFEDHYDDQLPIKNIGVNVWAAIEYALFNEGRSGVEIGKEGWLFSSEEFKAYSADQNHTAQNLDTIKAIATQLKQQNIQLVVAVVPAKASIYPEYLGDHRPSNSASQRYLSFTQWLQAEGIHWTGFKEPMLQTKDAQQMYLRTDTHWTPAGAKIAATQLKETIASLDAEILGDSTQFSTSVLTSQQHEGDLMSFIPFRDYFSWMGPQPETIEPQVTQINSATSLDDADALLFADEPSFDITLVGTSYSANKLWNFPGALEQQLGQEILNYAEEGKGPIEPMITYLSSEDFANAPPRILIWEFPERFLPIKYKTHTEMALTKAIDDKKPTTNQEPSA</sequence>
<dbReference type="Proteomes" id="UP001163739">
    <property type="component" value="Chromosome"/>
</dbReference>
<evidence type="ECO:0000259" key="14">
    <source>
        <dbReference type="Pfam" id="PF16822"/>
    </source>
</evidence>
<evidence type="ECO:0000256" key="3">
    <source>
        <dbReference type="ARBA" id="ARBA00005182"/>
    </source>
</evidence>
<dbReference type="CDD" id="cd14442">
    <property type="entry name" value="AlgJ_like"/>
    <property type="match status" value="1"/>
</dbReference>
<evidence type="ECO:0000256" key="10">
    <source>
        <dbReference type="ARBA" id="ARBA00022764"/>
    </source>
</evidence>
<feature type="domain" description="AlgX/AlgJ SGNH hydrolase-like" evidence="14">
    <location>
        <begin position="80"/>
        <end position="349"/>
    </location>
</feature>
<dbReference type="RefSeq" id="WP_265047792.1">
    <property type="nucleotide sequence ID" value="NZ_CP100390.1"/>
</dbReference>
<comment type="pathway">
    <text evidence="3">Glycan biosynthesis; alginate biosynthesis.</text>
</comment>
<comment type="subcellular location">
    <subcellularLocation>
        <location evidence="2">Cell inner membrane</location>
        <topology evidence="2">Peripheral membrane protein</topology>
        <orientation evidence="2">Periplasmic side</orientation>
    </subcellularLocation>
    <subcellularLocation>
        <location evidence="1">Periplasm</location>
    </subcellularLocation>
</comment>
<reference evidence="15" key="1">
    <citation type="submission" date="2022-06" db="EMBL/GenBank/DDBJ databases">
        <title>Alkalimarinus sp. nov., isolated from gut of a Alitta virens.</title>
        <authorList>
            <person name="Yang A.I."/>
            <person name="Shin N.-R."/>
        </authorList>
    </citation>
    <scope>NUCLEOTIDE SEQUENCE</scope>
    <source>
        <strain evidence="15">A2M4</strain>
    </source>
</reference>